<evidence type="ECO:0000256" key="4">
    <source>
        <dbReference type="ARBA" id="ARBA00023163"/>
    </source>
</evidence>
<dbReference type="GO" id="GO:0016987">
    <property type="term" value="F:sigma factor activity"/>
    <property type="evidence" value="ECO:0007669"/>
    <property type="project" value="UniProtKB-KW"/>
</dbReference>
<dbReference type="AlphaFoldDB" id="A0A916UHV8"/>
<dbReference type="InterPro" id="IPR013324">
    <property type="entry name" value="RNA_pol_sigma_r3/r4-like"/>
</dbReference>
<keyword evidence="3" id="KW-0731">Sigma factor</keyword>
<sequence length="177" mass="20693">MDTKAFNLNIFSHKDSLFSFAFSFTKDTDDANDLFQETMLKAINYSSQFKEGTNLKAWLYTIMRNTFINNYRKSSKTDRIMTVTDDLTSDKLFLSASMNGSEGKFVMDDIYKALSKLQPEYYTPFIKYFEGYKYHEIADELKIPIGTVKTRIHVARQILKKQLRIYSKMAEDQEQVA</sequence>
<evidence type="ECO:0000313" key="7">
    <source>
        <dbReference type="EMBL" id="GGC73439.1"/>
    </source>
</evidence>
<name>A0A916UHV8_9SPHI</name>
<dbReference type="PANTHER" id="PTHR43133">
    <property type="entry name" value="RNA POLYMERASE ECF-TYPE SIGMA FACTO"/>
    <property type="match status" value="1"/>
</dbReference>
<dbReference type="SUPFAM" id="SSF88659">
    <property type="entry name" value="Sigma3 and sigma4 domains of RNA polymerase sigma factors"/>
    <property type="match status" value="1"/>
</dbReference>
<dbReference type="InterPro" id="IPR014284">
    <property type="entry name" value="RNA_pol_sigma-70_dom"/>
</dbReference>
<dbReference type="NCBIfam" id="TIGR02937">
    <property type="entry name" value="sigma70-ECF"/>
    <property type="match status" value="1"/>
</dbReference>
<keyword evidence="2" id="KW-0805">Transcription regulation</keyword>
<dbReference type="InterPro" id="IPR039425">
    <property type="entry name" value="RNA_pol_sigma-70-like"/>
</dbReference>
<feature type="domain" description="RNA polymerase sigma factor 70 region 4 type 2" evidence="6">
    <location>
        <begin position="109"/>
        <end position="157"/>
    </location>
</feature>
<evidence type="ECO:0000259" key="5">
    <source>
        <dbReference type="Pfam" id="PF04542"/>
    </source>
</evidence>
<dbReference type="InterPro" id="IPR013325">
    <property type="entry name" value="RNA_pol_sigma_r2"/>
</dbReference>
<protein>
    <submittedName>
        <fullName evidence="7">RNA polymerase sigma factor</fullName>
    </submittedName>
</protein>
<dbReference type="InterPro" id="IPR007627">
    <property type="entry name" value="RNA_pol_sigma70_r2"/>
</dbReference>
<dbReference type="SUPFAM" id="SSF88946">
    <property type="entry name" value="Sigma2 domain of RNA polymerase sigma factors"/>
    <property type="match status" value="1"/>
</dbReference>
<dbReference type="Pfam" id="PF04542">
    <property type="entry name" value="Sigma70_r2"/>
    <property type="match status" value="1"/>
</dbReference>
<evidence type="ECO:0000256" key="1">
    <source>
        <dbReference type="ARBA" id="ARBA00010641"/>
    </source>
</evidence>
<accession>A0A916UHV8</accession>
<dbReference type="Pfam" id="PF08281">
    <property type="entry name" value="Sigma70_r4_2"/>
    <property type="match status" value="1"/>
</dbReference>
<reference evidence="7" key="1">
    <citation type="journal article" date="2014" name="Int. J. Syst. Evol. Microbiol.">
        <title>Complete genome sequence of Corynebacterium casei LMG S-19264T (=DSM 44701T), isolated from a smear-ripened cheese.</title>
        <authorList>
            <consortium name="US DOE Joint Genome Institute (JGI-PGF)"/>
            <person name="Walter F."/>
            <person name="Albersmeier A."/>
            <person name="Kalinowski J."/>
            <person name="Ruckert C."/>
        </authorList>
    </citation>
    <scope>NUCLEOTIDE SEQUENCE</scope>
    <source>
        <strain evidence="7">CGMCC 1.15343</strain>
    </source>
</reference>
<dbReference type="GO" id="GO:0006352">
    <property type="term" value="P:DNA-templated transcription initiation"/>
    <property type="evidence" value="ECO:0007669"/>
    <property type="project" value="InterPro"/>
</dbReference>
<gene>
    <name evidence="7" type="ORF">GCM10011387_28780</name>
</gene>
<evidence type="ECO:0000259" key="6">
    <source>
        <dbReference type="Pfam" id="PF08281"/>
    </source>
</evidence>
<dbReference type="Gene3D" id="1.10.10.10">
    <property type="entry name" value="Winged helix-like DNA-binding domain superfamily/Winged helix DNA-binding domain"/>
    <property type="match status" value="1"/>
</dbReference>
<dbReference type="CDD" id="cd06171">
    <property type="entry name" value="Sigma70_r4"/>
    <property type="match status" value="1"/>
</dbReference>
<keyword evidence="4" id="KW-0804">Transcription</keyword>
<reference evidence="7" key="2">
    <citation type="submission" date="2020-09" db="EMBL/GenBank/DDBJ databases">
        <authorList>
            <person name="Sun Q."/>
            <person name="Zhou Y."/>
        </authorList>
    </citation>
    <scope>NUCLEOTIDE SEQUENCE</scope>
    <source>
        <strain evidence="7">CGMCC 1.15343</strain>
    </source>
</reference>
<comment type="similarity">
    <text evidence="1">Belongs to the sigma-70 factor family. ECF subfamily.</text>
</comment>
<organism evidence="7 8">
    <name type="scientific">Pedobacter quisquiliarum</name>
    <dbReference type="NCBI Taxonomy" id="1834438"/>
    <lineage>
        <taxon>Bacteria</taxon>
        <taxon>Pseudomonadati</taxon>
        <taxon>Bacteroidota</taxon>
        <taxon>Sphingobacteriia</taxon>
        <taxon>Sphingobacteriales</taxon>
        <taxon>Sphingobacteriaceae</taxon>
        <taxon>Pedobacter</taxon>
    </lineage>
</organism>
<dbReference type="EMBL" id="BMIL01000010">
    <property type="protein sequence ID" value="GGC73439.1"/>
    <property type="molecule type" value="Genomic_DNA"/>
</dbReference>
<evidence type="ECO:0000313" key="8">
    <source>
        <dbReference type="Proteomes" id="UP000651668"/>
    </source>
</evidence>
<dbReference type="GO" id="GO:0003677">
    <property type="term" value="F:DNA binding"/>
    <property type="evidence" value="ECO:0007669"/>
    <property type="project" value="InterPro"/>
</dbReference>
<dbReference type="Gene3D" id="1.10.1740.10">
    <property type="match status" value="1"/>
</dbReference>
<dbReference type="InterPro" id="IPR036388">
    <property type="entry name" value="WH-like_DNA-bd_sf"/>
</dbReference>
<proteinExistence type="inferred from homology"/>
<evidence type="ECO:0000256" key="3">
    <source>
        <dbReference type="ARBA" id="ARBA00023082"/>
    </source>
</evidence>
<dbReference type="Proteomes" id="UP000651668">
    <property type="component" value="Unassembled WGS sequence"/>
</dbReference>
<dbReference type="PANTHER" id="PTHR43133:SF25">
    <property type="entry name" value="RNA POLYMERASE SIGMA FACTOR RFAY-RELATED"/>
    <property type="match status" value="1"/>
</dbReference>
<evidence type="ECO:0000256" key="2">
    <source>
        <dbReference type="ARBA" id="ARBA00023015"/>
    </source>
</evidence>
<keyword evidence="8" id="KW-1185">Reference proteome</keyword>
<feature type="domain" description="RNA polymerase sigma-70 region 2" evidence="5">
    <location>
        <begin position="12"/>
        <end position="76"/>
    </location>
</feature>
<dbReference type="RefSeq" id="WP_188627627.1">
    <property type="nucleotide sequence ID" value="NZ_BMIL01000010.1"/>
</dbReference>
<dbReference type="InterPro" id="IPR013249">
    <property type="entry name" value="RNA_pol_sigma70_r4_t2"/>
</dbReference>
<comment type="caution">
    <text evidence="7">The sequence shown here is derived from an EMBL/GenBank/DDBJ whole genome shotgun (WGS) entry which is preliminary data.</text>
</comment>